<name>W2SBE0_CYPE1</name>
<dbReference type="GO" id="GO:0005829">
    <property type="term" value="C:cytosol"/>
    <property type="evidence" value="ECO:0007669"/>
    <property type="project" value="TreeGrafter"/>
</dbReference>
<accession>W2SBE0</accession>
<dbReference type="eggNOG" id="KOG4132">
    <property type="taxonomic scope" value="Eukaryota"/>
</dbReference>
<dbReference type="VEuPathDB" id="FungiDB:HMPREF1541_00234"/>
<dbReference type="Proteomes" id="UP000030752">
    <property type="component" value="Unassembled WGS sequence"/>
</dbReference>
<dbReference type="FunCoup" id="W2SBE0">
    <property type="interactions" value="118"/>
</dbReference>
<keyword evidence="4" id="KW-1185">Reference proteome</keyword>
<feature type="domain" description="Tetrapyrrole biosynthesis uroporphyrinogen III synthase" evidence="2">
    <location>
        <begin position="41"/>
        <end position="336"/>
    </location>
</feature>
<dbReference type="PANTHER" id="PTHR12390">
    <property type="entry name" value="UROPORPHYRINOGEN III SYNTHASE"/>
    <property type="match status" value="1"/>
</dbReference>
<organism evidence="3 4">
    <name type="scientific">Cyphellophora europaea (strain CBS 101466)</name>
    <name type="common">Phialophora europaea</name>
    <dbReference type="NCBI Taxonomy" id="1220924"/>
    <lineage>
        <taxon>Eukaryota</taxon>
        <taxon>Fungi</taxon>
        <taxon>Dikarya</taxon>
        <taxon>Ascomycota</taxon>
        <taxon>Pezizomycotina</taxon>
        <taxon>Eurotiomycetes</taxon>
        <taxon>Chaetothyriomycetidae</taxon>
        <taxon>Chaetothyriales</taxon>
        <taxon>Cyphellophoraceae</taxon>
        <taxon>Cyphellophora</taxon>
    </lineage>
</organism>
<protein>
    <recommendedName>
        <fullName evidence="2">Tetrapyrrole biosynthesis uroporphyrinogen III synthase domain-containing protein</fullName>
    </recommendedName>
</protein>
<dbReference type="InParanoid" id="W2SBE0"/>
<dbReference type="UniPathway" id="UPA00251">
    <property type="reaction ID" value="UER00320"/>
</dbReference>
<dbReference type="CDD" id="cd06578">
    <property type="entry name" value="HemD"/>
    <property type="match status" value="1"/>
</dbReference>
<reference evidence="3 4" key="1">
    <citation type="submission" date="2013-03" db="EMBL/GenBank/DDBJ databases">
        <title>The Genome Sequence of Phialophora europaea CBS 101466.</title>
        <authorList>
            <consortium name="The Broad Institute Genomics Platform"/>
            <person name="Cuomo C."/>
            <person name="de Hoog S."/>
            <person name="Gorbushina A."/>
            <person name="Walker B."/>
            <person name="Young S.K."/>
            <person name="Zeng Q."/>
            <person name="Gargeya S."/>
            <person name="Fitzgerald M."/>
            <person name="Haas B."/>
            <person name="Abouelleil A."/>
            <person name="Allen A.W."/>
            <person name="Alvarado L."/>
            <person name="Arachchi H.M."/>
            <person name="Berlin A.M."/>
            <person name="Chapman S.B."/>
            <person name="Gainer-Dewar J."/>
            <person name="Goldberg J."/>
            <person name="Griggs A."/>
            <person name="Gujja S."/>
            <person name="Hansen M."/>
            <person name="Howarth C."/>
            <person name="Imamovic A."/>
            <person name="Ireland A."/>
            <person name="Larimer J."/>
            <person name="McCowan C."/>
            <person name="Murphy C."/>
            <person name="Pearson M."/>
            <person name="Poon T.W."/>
            <person name="Priest M."/>
            <person name="Roberts A."/>
            <person name="Saif S."/>
            <person name="Shea T."/>
            <person name="Sisk P."/>
            <person name="Sykes S."/>
            <person name="Wortman J."/>
            <person name="Nusbaum C."/>
            <person name="Birren B."/>
        </authorList>
    </citation>
    <scope>NUCLEOTIDE SEQUENCE [LARGE SCALE GENOMIC DNA]</scope>
    <source>
        <strain evidence="3 4">CBS 101466</strain>
    </source>
</reference>
<dbReference type="PANTHER" id="PTHR12390:SF0">
    <property type="entry name" value="UROPORPHYRINOGEN-III SYNTHASE"/>
    <property type="match status" value="1"/>
</dbReference>
<dbReference type="Gene3D" id="3.40.50.10090">
    <property type="match status" value="2"/>
</dbReference>
<gene>
    <name evidence="3" type="ORF">HMPREF1541_00234</name>
</gene>
<proteinExistence type="predicted"/>
<dbReference type="SUPFAM" id="SSF69618">
    <property type="entry name" value="HemD-like"/>
    <property type="match status" value="1"/>
</dbReference>
<dbReference type="Pfam" id="PF02602">
    <property type="entry name" value="HEM4"/>
    <property type="match status" value="1"/>
</dbReference>
<dbReference type="STRING" id="1220924.W2SBE0"/>
<dbReference type="OrthoDB" id="5595751at2759"/>
<dbReference type="InterPro" id="IPR003754">
    <property type="entry name" value="4pyrrol_synth_uPrphyn_synth"/>
</dbReference>
<dbReference type="GO" id="GO:0006782">
    <property type="term" value="P:protoporphyrinogen IX biosynthetic process"/>
    <property type="evidence" value="ECO:0007669"/>
    <property type="project" value="UniProtKB-UniPathway"/>
</dbReference>
<evidence type="ECO:0000256" key="1">
    <source>
        <dbReference type="SAM" id="MobiDB-lite"/>
    </source>
</evidence>
<dbReference type="GeneID" id="19967573"/>
<dbReference type="HOGENOM" id="CLU_051874_0_0_1"/>
<evidence type="ECO:0000259" key="2">
    <source>
        <dbReference type="Pfam" id="PF02602"/>
    </source>
</evidence>
<feature type="region of interest" description="Disordered" evidence="1">
    <location>
        <begin position="97"/>
        <end position="121"/>
    </location>
</feature>
<evidence type="ECO:0000313" key="3">
    <source>
        <dbReference type="EMBL" id="ETN46051.1"/>
    </source>
</evidence>
<dbReference type="GO" id="GO:0006780">
    <property type="term" value="P:uroporphyrinogen III biosynthetic process"/>
    <property type="evidence" value="ECO:0007669"/>
    <property type="project" value="InterPro"/>
</dbReference>
<dbReference type="InterPro" id="IPR039793">
    <property type="entry name" value="UROS/Hem4"/>
</dbReference>
<dbReference type="InterPro" id="IPR036108">
    <property type="entry name" value="4pyrrol_syn_uPrphyn_synt_sf"/>
</dbReference>
<sequence length="353" mass="39029">MAKIPVFLLKTRSQPEDGYEEYFSQLSVPEHTSSSSRSTYFEPRFVPVLEHRANTANLSRLEDLLRSGRLTEQYGGIIFTSQRAVEGFSDVVRKLDRESTDHQGNGSIDPPRTNDAPSTPTPYTPFPLYVVGPATSRSLNALLPSCTLASLHPAILGAHTGNGAALASYILRHYNALHAHRLFTLCKRPLLFLVGEVRRDVIPRVLGEAEGEKGRRVGVEEWEVYSTGVREAFETEFAGLVSRWGQEEVKMAVVVVVVFSPQGCEAMLRCLGFLDGEGKARDGLQDRWGQEEGGVLVGKTTRRYVVATIGPTTRDHLRDKFGFEPDVCAKTPSPEGVGDGVVEFLRRQGLLDR</sequence>
<dbReference type="GO" id="GO:0004852">
    <property type="term" value="F:uroporphyrinogen-III synthase activity"/>
    <property type="evidence" value="ECO:0007669"/>
    <property type="project" value="InterPro"/>
</dbReference>
<dbReference type="EMBL" id="KB822711">
    <property type="protein sequence ID" value="ETN46051.1"/>
    <property type="molecule type" value="Genomic_DNA"/>
</dbReference>
<dbReference type="AlphaFoldDB" id="W2SBE0"/>
<evidence type="ECO:0000313" key="4">
    <source>
        <dbReference type="Proteomes" id="UP000030752"/>
    </source>
</evidence>
<dbReference type="RefSeq" id="XP_008710763.1">
    <property type="nucleotide sequence ID" value="XM_008712541.1"/>
</dbReference>